<evidence type="ECO:0000256" key="3">
    <source>
        <dbReference type="ARBA" id="ARBA00022603"/>
    </source>
</evidence>
<evidence type="ECO:0000256" key="2">
    <source>
        <dbReference type="ARBA" id="ARBA00011900"/>
    </source>
</evidence>
<keyword evidence="3" id="KW-0489">Methyltransferase</keyword>
<name>A0A081C096_VECG1</name>
<organism evidence="8">
    <name type="scientific">Vecturithrix granuli</name>
    <dbReference type="NCBI Taxonomy" id="1499967"/>
    <lineage>
        <taxon>Bacteria</taxon>
        <taxon>Candidatus Moduliflexota</taxon>
        <taxon>Candidatus Vecturitrichia</taxon>
        <taxon>Candidatus Vecturitrichales</taxon>
        <taxon>Candidatus Vecturitrichaceae</taxon>
        <taxon>Candidatus Vecturithrix</taxon>
    </lineage>
</organism>
<dbReference type="GO" id="GO:0032259">
    <property type="term" value="P:methylation"/>
    <property type="evidence" value="ECO:0007669"/>
    <property type="project" value="UniProtKB-KW"/>
</dbReference>
<reference evidence="8" key="1">
    <citation type="journal article" date="2015" name="PeerJ">
        <title>First genomic representation of candidate bacterial phylum KSB3 points to enhanced environmental sensing as a trigger of wastewater bulking.</title>
        <authorList>
            <person name="Sekiguchi Y."/>
            <person name="Ohashi A."/>
            <person name="Parks D.H."/>
            <person name="Yamauchi T."/>
            <person name="Tyson G.W."/>
            <person name="Hugenholtz P."/>
        </authorList>
    </citation>
    <scope>NUCLEOTIDE SEQUENCE [LARGE SCALE GENOMIC DNA]</scope>
</reference>
<dbReference type="PANTHER" id="PTHR33841">
    <property type="entry name" value="DNA METHYLTRANSFERASE YEEA-RELATED"/>
    <property type="match status" value="1"/>
</dbReference>
<keyword evidence="9" id="KW-1185">Reference proteome</keyword>
<evidence type="ECO:0000313" key="9">
    <source>
        <dbReference type="Proteomes" id="UP000030661"/>
    </source>
</evidence>
<proteinExistence type="inferred from homology"/>
<feature type="domain" description="Type II methyltransferase M.TaqI-like" evidence="7">
    <location>
        <begin position="15"/>
        <end position="152"/>
    </location>
</feature>
<dbReference type="GO" id="GO:0003676">
    <property type="term" value="F:nucleic acid binding"/>
    <property type="evidence" value="ECO:0007669"/>
    <property type="project" value="InterPro"/>
</dbReference>
<dbReference type="CDD" id="cd02440">
    <property type="entry name" value="AdoMet_MTases"/>
    <property type="match status" value="1"/>
</dbReference>
<dbReference type="SUPFAM" id="SSF53335">
    <property type="entry name" value="S-adenosyl-L-methionine-dependent methyltransferases"/>
    <property type="match status" value="1"/>
</dbReference>
<dbReference type="AlphaFoldDB" id="A0A081C096"/>
<dbReference type="Proteomes" id="UP000030661">
    <property type="component" value="Unassembled WGS sequence"/>
</dbReference>
<accession>A0A081C096</accession>
<dbReference type="PRINTS" id="PR00507">
    <property type="entry name" value="N12N6MTFRASE"/>
</dbReference>
<dbReference type="InterPro" id="IPR011639">
    <property type="entry name" value="MethylTrfase_TaqI-like_dom"/>
</dbReference>
<gene>
    <name evidence="8" type="ORF">U27_04974</name>
</gene>
<dbReference type="EC" id="2.1.1.72" evidence="2"/>
<evidence type="ECO:0000313" key="8">
    <source>
        <dbReference type="EMBL" id="GAK58001.1"/>
    </source>
</evidence>
<evidence type="ECO:0000256" key="6">
    <source>
        <dbReference type="ARBA" id="ARBA00047942"/>
    </source>
</evidence>
<evidence type="ECO:0000256" key="5">
    <source>
        <dbReference type="ARBA" id="ARBA00022691"/>
    </source>
</evidence>
<dbReference type="STRING" id="1499967.U27_04974"/>
<sequence>MEPSCGDGVFLRQLKVQNQKFNKVIAIELNRAEAEKADNIHLDNTSVINTDFHLYCNETIDQFDFVVGNPPYICYQYFDEEQQKDAAKIFHRAGLKYTKLTNAWVSFVVGSSLLLKEKGKIGFVIPAKILQVSYAKQPREFLAHFYNKINIISF</sequence>
<dbReference type="InterPro" id="IPR002052">
    <property type="entry name" value="DNA_methylase_N6_adenine_CS"/>
</dbReference>
<keyword evidence="5" id="KW-0949">S-adenosyl-L-methionine</keyword>
<dbReference type="Pfam" id="PF07669">
    <property type="entry name" value="Eco57I"/>
    <property type="match status" value="1"/>
</dbReference>
<evidence type="ECO:0000256" key="4">
    <source>
        <dbReference type="ARBA" id="ARBA00022679"/>
    </source>
</evidence>
<dbReference type="eggNOG" id="COG0827">
    <property type="taxonomic scope" value="Bacteria"/>
</dbReference>
<dbReference type="GO" id="GO:0009007">
    <property type="term" value="F:site-specific DNA-methyltransferase (adenine-specific) activity"/>
    <property type="evidence" value="ECO:0007669"/>
    <property type="project" value="UniProtKB-EC"/>
</dbReference>
<dbReference type="PROSITE" id="PS00092">
    <property type="entry name" value="N6_MTASE"/>
    <property type="match status" value="1"/>
</dbReference>
<dbReference type="HOGENOM" id="CLU_1700770_0_0_0"/>
<dbReference type="Gene3D" id="3.40.50.150">
    <property type="entry name" value="Vaccinia Virus protein VP39"/>
    <property type="match status" value="1"/>
</dbReference>
<dbReference type="InterPro" id="IPR029063">
    <property type="entry name" value="SAM-dependent_MTases_sf"/>
</dbReference>
<comment type="similarity">
    <text evidence="1">Belongs to the N(4)/N(6)-methyltransferase family.</text>
</comment>
<comment type="catalytic activity">
    <reaction evidence="6">
        <text>a 2'-deoxyadenosine in DNA + S-adenosyl-L-methionine = an N(6)-methyl-2'-deoxyadenosine in DNA + S-adenosyl-L-homocysteine + H(+)</text>
        <dbReference type="Rhea" id="RHEA:15197"/>
        <dbReference type="Rhea" id="RHEA-COMP:12418"/>
        <dbReference type="Rhea" id="RHEA-COMP:12419"/>
        <dbReference type="ChEBI" id="CHEBI:15378"/>
        <dbReference type="ChEBI" id="CHEBI:57856"/>
        <dbReference type="ChEBI" id="CHEBI:59789"/>
        <dbReference type="ChEBI" id="CHEBI:90615"/>
        <dbReference type="ChEBI" id="CHEBI:90616"/>
        <dbReference type="EC" id="2.1.1.72"/>
    </reaction>
</comment>
<evidence type="ECO:0000256" key="1">
    <source>
        <dbReference type="ARBA" id="ARBA00006594"/>
    </source>
</evidence>
<dbReference type="PANTHER" id="PTHR33841:SF5">
    <property type="entry name" value="DNA METHYLASE (MODIFICATION METHYLASE) (METHYLTRANSFERASE)-RELATED"/>
    <property type="match status" value="1"/>
</dbReference>
<keyword evidence="4" id="KW-0808">Transferase</keyword>
<protein>
    <recommendedName>
        <fullName evidence="2">site-specific DNA-methyltransferase (adenine-specific)</fullName>
        <ecNumber evidence="2">2.1.1.72</ecNumber>
    </recommendedName>
</protein>
<evidence type="ECO:0000259" key="7">
    <source>
        <dbReference type="Pfam" id="PF07669"/>
    </source>
</evidence>
<dbReference type="EMBL" id="DF820466">
    <property type="protein sequence ID" value="GAK58001.1"/>
    <property type="molecule type" value="Genomic_DNA"/>
</dbReference>
<dbReference type="InterPro" id="IPR050953">
    <property type="entry name" value="N4_N6_ade-DNA_methylase"/>
</dbReference>
<dbReference type="GO" id="GO:0006304">
    <property type="term" value="P:DNA modification"/>
    <property type="evidence" value="ECO:0007669"/>
    <property type="project" value="InterPro"/>
</dbReference>